<dbReference type="GO" id="GO:0015074">
    <property type="term" value="P:DNA integration"/>
    <property type="evidence" value="ECO:0007669"/>
    <property type="project" value="InterPro"/>
</dbReference>
<dbReference type="PROSITE" id="PS51898">
    <property type="entry name" value="TYR_RECOMBINASE"/>
    <property type="match status" value="1"/>
</dbReference>
<dbReference type="PANTHER" id="PTHR30349:SF41">
    <property type="entry name" value="INTEGRASE_RECOMBINASE PROTEIN MJ0367-RELATED"/>
    <property type="match status" value="1"/>
</dbReference>
<name>A0AAW9ZJF2_LIMRT</name>
<evidence type="ECO:0000256" key="3">
    <source>
        <dbReference type="ARBA" id="ARBA00023172"/>
    </source>
</evidence>
<comment type="similarity">
    <text evidence="1">Belongs to the 'phage' integrase family.</text>
</comment>
<evidence type="ECO:0000313" key="7">
    <source>
        <dbReference type="EMBL" id="NME23077.1"/>
    </source>
</evidence>
<dbReference type="AlphaFoldDB" id="A0AAW9ZJF2"/>
<dbReference type="Gene3D" id="1.10.150.130">
    <property type="match status" value="1"/>
</dbReference>
<feature type="domain" description="Core-binding (CB)" evidence="6">
    <location>
        <begin position="4"/>
        <end position="94"/>
    </location>
</feature>
<protein>
    <submittedName>
        <fullName evidence="7">Site-specific integrase</fullName>
    </submittedName>
</protein>
<evidence type="ECO:0000256" key="4">
    <source>
        <dbReference type="PROSITE-ProRule" id="PRU01248"/>
    </source>
</evidence>
<dbReference type="PROSITE" id="PS51900">
    <property type="entry name" value="CB"/>
    <property type="match status" value="1"/>
</dbReference>
<evidence type="ECO:0000256" key="1">
    <source>
        <dbReference type="ARBA" id="ARBA00008857"/>
    </source>
</evidence>
<dbReference type="InterPro" id="IPR013762">
    <property type="entry name" value="Integrase-like_cat_sf"/>
</dbReference>
<dbReference type="SUPFAM" id="SSF56349">
    <property type="entry name" value="DNA breaking-rejoining enzymes"/>
    <property type="match status" value="1"/>
</dbReference>
<dbReference type="InterPro" id="IPR050090">
    <property type="entry name" value="Tyrosine_recombinase_XerCD"/>
</dbReference>
<feature type="domain" description="Tyr recombinase" evidence="5">
    <location>
        <begin position="125"/>
        <end position="308"/>
    </location>
</feature>
<dbReference type="PANTHER" id="PTHR30349">
    <property type="entry name" value="PHAGE INTEGRASE-RELATED"/>
    <property type="match status" value="1"/>
</dbReference>
<organism evidence="7 8">
    <name type="scientific">Limosilactobacillus reuteri</name>
    <name type="common">Lactobacillus reuteri</name>
    <dbReference type="NCBI Taxonomy" id="1598"/>
    <lineage>
        <taxon>Bacteria</taxon>
        <taxon>Bacillati</taxon>
        <taxon>Bacillota</taxon>
        <taxon>Bacilli</taxon>
        <taxon>Lactobacillales</taxon>
        <taxon>Lactobacillaceae</taxon>
        <taxon>Limosilactobacillus</taxon>
    </lineage>
</organism>
<evidence type="ECO:0000259" key="6">
    <source>
        <dbReference type="PROSITE" id="PS51900"/>
    </source>
</evidence>
<keyword evidence="2 4" id="KW-0238">DNA-binding</keyword>
<accession>A0AAW9ZJF2</accession>
<dbReference type="GO" id="GO:0006310">
    <property type="term" value="P:DNA recombination"/>
    <property type="evidence" value="ECO:0007669"/>
    <property type="project" value="UniProtKB-KW"/>
</dbReference>
<dbReference type="GO" id="GO:0003677">
    <property type="term" value="F:DNA binding"/>
    <property type="evidence" value="ECO:0007669"/>
    <property type="project" value="UniProtKB-UniRule"/>
</dbReference>
<gene>
    <name evidence="7" type="ORF">HF865_10415</name>
</gene>
<comment type="caution">
    <text evidence="7">The sequence shown here is derived from an EMBL/GenBank/DDBJ whole genome shotgun (WGS) entry which is preliminary data.</text>
</comment>
<dbReference type="InterPro" id="IPR010998">
    <property type="entry name" value="Integrase_recombinase_N"/>
</dbReference>
<reference evidence="7 8" key="1">
    <citation type="submission" date="2020-04" db="EMBL/GenBank/DDBJ databases">
        <authorList>
            <person name="Hitch T.C.A."/>
            <person name="Wylensek D."/>
            <person name="Clavel T."/>
        </authorList>
    </citation>
    <scope>NUCLEOTIDE SEQUENCE [LARGE SCALE GENOMIC DNA]</scope>
    <source>
        <strain evidence="7 8">WCA-386-APC-4I</strain>
    </source>
</reference>
<dbReference type="Gene3D" id="1.10.443.10">
    <property type="entry name" value="Intergrase catalytic core"/>
    <property type="match status" value="1"/>
</dbReference>
<keyword evidence="3" id="KW-0233">DNA recombination</keyword>
<dbReference type="CDD" id="cd00397">
    <property type="entry name" value="DNA_BRE_C"/>
    <property type="match status" value="1"/>
</dbReference>
<dbReference type="InterPro" id="IPR002104">
    <property type="entry name" value="Integrase_catalytic"/>
</dbReference>
<dbReference type="EMBL" id="JABAFN010000065">
    <property type="protein sequence ID" value="NME23077.1"/>
    <property type="molecule type" value="Genomic_DNA"/>
</dbReference>
<dbReference type="InterPro" id="IPR044068">
    <property type="entry name" value="CB"/>
</dbReference>
<sequence>MEASSMKDILVAYLTWKNSINSPNTLKKYTGSVEIYCNMVFGEKPDELTRDDFENLRYSDTINKFVKPLRDKDIKDSTIKSHLIAMRSYLNIIRKEKTFPGLNMTSISNDVFKVQSLGMNNVEHYEPISLTDLNEMEEWLKSKNYFNTKVDNAGEKYAMLIDFMYKTGVRVTATFNITWNEFTLLNSPYGGDWAQLEVLDKGSKLNTKYLTRAYYDKLHRIFYRNNDDEKIFAELSQHSLRSFFKQFSEKKGRHLVIHSLKAGAATTLYAQTKDILLVRDFCDHESVSTTENYIHQQEDPNHMGTAILTENFDADKIDDLSKEQLLMIIHSQPEIENTIMRTGSEFHLTF</sequence>
<evidence type="ECO:0000259" key="5">
    <source>
        <dbReference type="PROSITE" id="PS51898"/>
    </source>
</evidence>
<evidence type="ECO:0000256" key="2">
    <source>
        <dbReference type="ARBA" id="ARBA00023125"/>
    </source>
</evidence>
<dbReference type="Proteomes" id="UP000587270">
    <property type="component" value="Unassembled WGS sequence"/>
</dbReference>
<proteinExistence type="inferred from homology"/>
<evidence type="ECO:0000313" key="8">
    <source>
        <dbReference type="Proteomes" id="UP000587270"/>
    </source>
</evidence>
<dbReference type="InterPro" id="IPR011010">
    <property type="entry name" value="DNA_brk_join_enz"/>
</dbReference>
<dbReference type="Pfam" id="PF00589">
    <property type="entry name" value="Phage_integrase"/>
    <property type="match status" value="1"/>
</dbReference>